<dbReference type="CDD" id="cd18084">
    <property type="entry name" value="RsmE-like"/>
    <property type="match status" value="1"/>
</dbReference>
<sequence length="253" mass="28264">MQRYFVAPEHILSHNVVITGDDVRHIHKVMRMGPGDELICANGMEQAFLCRITEITAEKVEAAIIHECPQTQELPVRITIVQGMPKGDKLEYIVQKGTECGAKAFYPYEAERSIVKWQPGKIGKKLDRLRKIAKEAAEQSHRAMIPMVNEPVSIKTLIKMSAEYQHKIVAYEETAKAGKQGGLPEVFHSMDSGEECLVVIGPEGGLSPNEMDEFKRADFIPCGLGNRILRTETASLFVLSAASYHFELINEVK</sequence>
<organism evidence="15 16">
    <name type="scientific">Scopulibacillus darangshiensis</name>
    <dbReference type="NCBI Taxonomy" id="442528"/>
    <lineage>
        <taxon>Bacteria</taxon>
        <taxon>Bacillati</taxon>
        <taxon>Bacillota</taxon>
        <taxon>Bacilli</taxon>
        <taxon>Bacillales</taxon>
        <taxon>Sporolactobacillaceae</taxon>
        <taxon>Scopulibacillus</taxon>
    </lineage>
</organism>
<dbReference type="GO" id="GO:0005737">
    <property type="term" value="C:cytoplasm"/>
    <property type="evidence" value="ECO:0007669"/>
    <property type="project" value="UniProtKB-SubCell"/>
</dbReference>
<dbReference type="OrthoDB" id="9815641at2"/>
<keyword evidence="9 12" id="KW-0949">S-adenosyl-L-methionine</keyword>
<dbReference type="SUPFAM" id="SSF88697">
    <property type="entry name" value="PUA domain-like"/>
    <property type="match status" value="1"/>
</dbReference>
<evidence type="ECO:0000256" key="2">
    <source>
        <dbReference type="ARBA" id="ARBA00005528"/>
    </source>
</evidence>
<comment type="function">
    <text evidence="10 12">Specifically methylates the N3 position of the uracil ring of uridine 1498 (m3U1498) in 16S rRNA. Acts on the fully assembled 30S ribosomal subunit.</text>
</comment>
<keyword evidence="7 12" id="KW-0489">Methyltransferase</keyword>
<keyword evidence="5 12" id="KW-0963">Cytoplasm</keyword>
<dbReference type="PIRSF" id="PIRSF015601">
    <property type="entry name" value="MTase_slr0722"/>
    <property type="match status" value="1"/>
</dbReference>
<name>A0A4R2PBG9_9BACL</name>
<dbReference type="NCBIfam" id="NF008691">
    <property type="entry name" value="PRK11713.1-4"/>
    <property type="match status" value="1"/>
</dbReference>
<keyword evidence="16" id="KW-1185">Reference proteome</keyword>
<keyword evidence="6 12" id="KW-0698">rRNA processing</keyword>
<comment type="caution">
    <text evidence="15">The sequence shown here is derived from an EMBL/GenBank/DDBJ whole genome shotgun (WGS) entry which is preliminary data.</text>
</comment>
<comment type="catalytic activity">
    <reaction evidence="11 12">
        <text>uridine(1498) in 16S rRNA + S-adenosyl-L-methionine = N(3)-methyluridine(1498) in 16S rRNA + S-adenosyl-L-homocysteine + H(+)</text>
        <dbReference type="Rhea" id="RHEA:42920"/>
        <dbReference type="Rhea" id="RHEA-COMP:10283"/>
        <dbReference type="Rhea" id="RHEA-COMP:10284"/>
        <dbReference type="ChEBI" id="CHEBI:15378"/>
        <dbReference type="ChEBI" id="CHEBI:57856"/>
        <dbReference type="ChEBI" id="CHEBI:59789"/>
        <dbReference type="ChEBI" id="CHEBI:65315"/>
        <dbReference type="ChEBI" id="CHEBI:74502"/>
        <dbReference type="EC" id="2.1.1.193"/>
    </reaction>
</comment>
<comment type="similarity">
    <text evidence="2 12">Belongs to the RNA methyltransferase RsmE family.</text>
</comment>
<evidence type="ECO:0000256" key="3">
    <source>
        <dbReference type="ARBA" id="ARBA00012328"/>
    </source>
</evidence>
<evidence type="ECO:0000256" key="11">
    <source>
        <dbReference type="ARBA" id="ARBA00047944"/>
    </source>
</evidence>
<evidence type="ECO:0000256" key="5">
    <source>
        <dbReference type="ARBA" id="ARBA00022490"/>
    </source>
</evidence>
<accession>A0A4R2PBG9</accession>
<evidence type="ECO:0000259" key="13">
    <source>
        <dbReference type="Pfam" id="PF04452"/>
    </source>
</evidence>
<keyword evidence="8 12" id="KW-0808">Transferase</keyword>
<evidence type="ECO:0000256" key="8">
    <source>
        <dbReference type="ARBA" id="ARBA00022679"/>
    </source>
</evidence>
<evidence type="ECO:0000259" key="14">
    <source>
        <dbReference type="Pfam" id="PF20260"/>
    </source>
</evidence>
<evidence type="ECO:0000313" key="15">
    <source>
        <dbReference type="EMBL" id="TCP32337.1"/>
    </source>
</evidence>
<evidence type="ECO:0000256" key="9">
    <source>
        <dbReference type="ARBA" id="ARBA00022691"/>
    </source>
</evidence>
<dbReference type="InterPro" id="IPR046887">
    <property type="entry name" value="RsmE_PUA-like"/>
</dbReference>
<dbReference type="RefSeq" id="WP_132742895.1">
    <property type="nucleotide sequence ID" value="NZ_SLXK01000001.1"/>
</dbReference>
<dbReference type="SUPFAM" id="SSF75217">
    <property type="entry name" value="alpha/beta knot"/>
    <property type="match status" value="1"/>
</dbReference>
<dbReference type="NCBIfam" id="TIGR00046">
    <property type="entry name" value="RsmE family RNA methyltransferase"/>
    <property type="match status" value="1"/>
</dbReference>
<dbReference type="PANTHER" id="PTHR30027">
    <property type="entry name" value="RIBOSOMAL RNA SMALL SUBUNIT METHYLTRANSFERASE E"/>
    <property type="match status" value="1"/>
</dbReference>
<dbReference type="Gene3D" id="3.40.1280.10">
    <property type="match status" value="1"/>
</dbReference>
<evidence type="ECO:0000256" key="10">
    <source>
        <dbReference type="ARBA" id="ARBA00025699"/>
    </source>
</evidence>
<dbReference type="EMBL" id="SLXK01000001">
    <property type="protein sequence ID" value="TCP32337.1"/>
    <property type="molecule type" value="Genomic_DNA"/>
</dbReference>
<feature type="domain" description="Ribosomal RNA small subunit methyltransferase E methyltransferase" evidence="13">
    <location>
        <begin position="73"/>
        <end position="242"/>
    </location>
</feature>
<evidence type="ECO:0000256" key="12">
    <source>
        <dbReference type="PIRNR" id="PIRNR015601"/>
    </source>
</evidence>
<comment type="subcellular location">
    <subcellularLocation>
        <location evidence="1 12">Cytoplasm</location>
    </subcellularLocation>
</comment>
<dbReference type="InterPro" id="IPR046886">
    <property type="entry name" value="RsmE_MTase_dom"/>
</dbReference>
<dbReference type="InterPro" id="IPR015947">
    <property type="entry name" value="PUA-like_sf"/>
</dbReference>
<dbReference type="GO" id="GO:0070475">
    <property type="term" value="P:rRNA base methylation"/>
    <property type="evidence" value="ECO:0007669"/>
    <property type="project" value="TreeGrafter"/>
</dbReference>
<dbReference type="EC" id="2.1.1.193" evidence="3 12"/>
<evidence type="ECO:0000256" key="7">
    <source>
        <dbReference type="ARBA" id="ARBA00022603"/>
    </source>
</evidence>
<evidence type="ECO:0000256" key="4">
    <source>
        <dbReference type="ARBA" id="ARBA00013673"/>
    </source>
</evidence>
<evidence type="ECO:0000256" key="1">
    <source>
        <dbReference type="ARBA" id="ARBA00004496"/>
    </source>
</evidence>
<dbReference type="Proteomes" id="UP000295416">
    <property type="component" value="Unassembled WGS sequence"/>
</dbReference>
<dbReference type="AlphaFoldDB" id="A0A4R2PBG9"/>
<dbReference type="InterPro" id="IPR006700">
    <property type="entry name" value="RsmE"/>
</dbReference>
<evidence type="ECO:0000256" key="6">
    <source>
        <dbReference type="ARBA" id="ARBA00022552"/>
    </source>
</evidence>
<dbReference type="InterPro" id="IPR029028">
    <property type="entry name" value="Alpha/beta_knot_MTases"/>
</dbReference>
<protein>
    <recommendedName>
        <fullName evidence="4 12">Ribosomal RNA small subunit methyltransferase E</fullName>
        <ecNumber evidence="3 12">2.1.1.193</ecNumber>
    </recommendedName>
</protein>
<feature type="domain" description="Ribosomal RNA small subunit methyltransferase E PUA-like" evidence="14">
    <location>
        <begin position="18"/>
        <end position="64"/>
    </location>
</feature>
<dbReference type="Pfam" id="PF20260">
    <property type="entry name" value="PUA_4"/>
    <property type="match status" value="1"/>
</dbReference>
<gene>
    <name evidence="15" type="ORF">EV207_101316</name>
</gene>
<dbReference type="PANTHER" id="PTHR30027:SF3">
    <property type="entry name" value="16S RRNA (URACIL(1498)-N(3))-METHYLTRANSFERASE"/>
    <property type="match status" value="1"/>
</dbReference>
<dbReference type="InterPro" id="IPR029026">
    <property type="entry name" value="tRNA_m1G_MTases_N"/>
</dbReference>
<dbReference type="GO" id="GO:0070042">
    <property type="term" value="F:rRNA (uridine-N3-)-methyltransferase activity"/>
    <property type="evidence" value="ECO:0007669"/>
    <property type="project" value="TreeGrafter"/>
</dbReference>
<dbReference type="Pfam" id="PF04452">
    <property type="entry name" value="Methyltrans_RNA"/>
    <property type="match status" value="1"/>
</dbReference>
<evidence type="ECO:0000313" key="16">
    <source>
        <dbReference type="Proteomes" id="UP000295416"/>
    </source>
</evidence>
<dbReference type="Gene3D" id="2.40.240.20">
    <property type="entry name" value="Hypothetical PUA domain-like, domain 1"/>
    <property type="match status" value="1"/>
</dbReference>
<reference evidence="15 16" key="1">
    <citation type="submission" date="2019-03" db="EMBL/GenBank/DDBJ databases">
        <title>Genomic Encyclopedia of Type Strains, Phase IV (KMG-IV): sequencing the most valuable type-strain genomes for metagenomic binning, comparative biology and taxonomic classification.</title>
        <authorList>
            <person name="Goeker M."/>
        </authorList>
    </citation>
    <scope>NUCLEOTIDE SEQUENCE [LARGE SCALE GENOMIC DNA]</scope>
    <source>
        <strain evidence="15 16">DSM 19377</strain>
    </source>
</reference>
<proteinExistence type="inferred from homology"/>